<dbReference type="RefSeq" id="WP_187243177.1">
    <property type="nucleotide sequence ID" value="NZ_BAAAOK010000059.1"/>
</dbReference>
<evidence type="ECO:0000256" key="4">
    <source>
        <dbReference type="ARBA" id="ARBA00022692"/>
    </source>
</evidence>
<feature type="transmembrane region" description="Helical" evidence="9">
    <location>
        <begin position="38"/>
        <end position="58"/>
    </location>
</feature>
<dbReference type="Proteomes" id="UP000805614">
    <property type="component" value="Unassembled WGS sequence"/>
</dbReference>
<keyword evidence="6 9" id="KW-0472">Membrane</keyword>
<dbReference type="InterPro" id="IPR016570">
    <property type="entry name" value="UCP010361"/>
</dbReference>
<evidence type="ECO:0000256" key="9">
    <source>
        <dbReference type="SAM" id="Phobius"/>
    </source>
</evidence>
<dbReference type="InterPro" id="IPR018584">
    <property type="entry name" value="GT87"/>
</dbReference>
<evidence type="ECO:0000256" key="8">
    <source>
        <dbReference type="SAM" id="MobiDB-lite"/>
    </source>
</evidence>
<keyword evidence="11" id="KW-1185">Reference proteome</keyword>
<feature type="transmembrane region" description="Helical" evidence="9">
    <location>
        <begin position="332"/>
        <end position="350"/>
    </location>
</feature>
<organism evidence="10 11">
    <name type="scientific">Actinomadura alba</name>
    <dbReference type="NCBI Taxonomy" id="406431"/>
    <lineage>
        <taxon>Bacteria</taxon>
        <taxon>Bacillati</taxon>
        <taxon>Actinomycetota</taxon>
        <taxon>Actinomycetes</taxon>
        <taxon>Streptosporangiales</taxon>
        <taxon>Thermomonosporaceae</taxon>
        <taxon>Actinomadura</taxon>
    </lineage>
</organism>
<comment type="caution">
    <text evidence="10">The sequence shown here is derived from an EMBL/GenBank/DDBJ whole genome shotgun (WGS) entry which is preliminary data.</text>
</comment>
<evidence type="ECO:0000256" key="2">
    <source>
        <dbReference type="ARBA" id="ARBA00022475"/>
    </source>
</evidence>
<accession>A0ABR7LMV1</accession>
<feature type="transmembrane region" description="Helical" evidence="9">
    <location>
        <begin position="139"/>
        <end position="160"/>
    </location>
</feature>
<evidence type="ECO:0000256" key="3">
    <source>
        <dbReference type="ARBA" id="ARBA00022679"/>
    </source>
</evidence>
<dbReference type="PIRSF" id="PIRSF010361">
    <property type="entry name" value="UCP010361"/>
    <property type="match status" value="1"/>
</dbReference>
<feature type="compositionally biased region" description="Gly residues" evidence="8">
    <location>
        <begin position="13"/>
        <end position="24"/>
    </location>
</feature>
<gene>
    <name evidence="10" type="ORF">HKK74_11715</name>
</gene>
<name>A0ABR7LMV1_9ACTN</name>
<feature type="transmembrane region" description="Helical" evidence="9">
    <location>
        <begin position="209"/>
        <end position="231"/>
    </location>
</feature>
<evidence type="ECO:0000256" key="1">
    <source>
        <dbReference type="ARBA" id="ARBA00004651"/>
    </source>
</evidence>
<feature type="region of interest" description="Disordered" evidence="8">
    <location>
        <begin position="1"/>
        <end position="33"/>
    </location>
</feature>
<evidence type="ECO:0000313" key="11">
    <source>
        <dbReference type="Proteomes" id="UP000805614"/>
    </source>
</evidence>
<evidence type="ECO:0000313" key="10">
    <source>
        <dbReference type="EMBL" id="MBC6466161.1"/>
    </source>
</evidence>
<keyword evidence="4 9" id="KW-0812">Transmembrane</keyword>
<keyword evidence="5 9" id="KW-1133">Transmembrane helix</keyword>
<evidence type="ECO:0000256" key="7">
    <source>
        <dbReference type="ARBA" id="ARBA00024033"/>
    </source>
</evidence>
<feature type="transmembrane region" description="Helical" evidence="9">
    <location>
        <begin position="306"/>
        <end position="326"/>
    </location>
</feature>
<comment type="subcellular location">
    <subcellularLocation>
        <location evidence="1">Cell membrane</location>
        <topology evidence="1">Multi-pass membrane protein</topology>
    </subcellularLocation>
</comment>
<dbReference type="Pfam" id="PF09594">
    <property type="entry name" value="GT87"/>
    <property type="match status" value="1"/>
</dbReference>
<evidence type="ECO:0000256" key="6">
    <source>
        <dbReference type="ARBA" id="ARBA00023136"/>
    </source>
</evidence>
<feature type="transmembrane region" description="Helical" evidence="9">
    <location>
        <begin position="243"/>
        <end position="265"/>
    </location>
</feature>
<reference evidence="10 11" key="1">
    <citation type="submission" date="2020-06" db="EMBL/GenBank/DDBJ databases">
        <title>Actinomadura xiongansis sp. nov., isolated from soil of Baiyangdian.</title>
        <authorList>
            <person name="Zhang X."/>
        </authorList>
    </citation>
    <scope>NUCLEOTIDE SEQUENCE [LARGE SCALE GENOMIC DNA]</scope>
    <source>
        <strain evidence="10 11">HBUM206468</strain>
    </source>
</reference>
<keyword evidence="2" id="KW-1003">Cell membrane</keyword>
<feature type="transmembrane region" description="Helical" evidence="9">
    <location>
        <begin position="423"/>
        <end position="443"/>
    </location>
</feature>
<keyword evidence="3" id="KW-0808">Transferase</keyword>
<protein>
    <submittedName>
        <fullName evidence="10">DUF2029 domain-containing protein</fullName>
    </submittedName>
</protein>
<evidence type="ECO:0000256" key="5">
    <source>
        <dbReference type="ARBA" id="ARBA00022989"/>
    </source>
</evidence>
<comment type="similarity">
    <text evidence="7">Belongs to the glycosyltransferase 87 family.</text>
</comment>
<dbReference type="EMBL" id="JABVEC010000007">
    <property type="protein sequence ID" value="MBC6466161.1"/>
    <property type="molecule type" value="Genomic_DNA"/>
</dbReference>
<feature type="transmembrane region" description="Helical" evidence="9">
    <location>
        <begin position="371"/>
        <end position="390"/>
    </location>
</feature>
<proteinExistence type="inferred from homology"/>
<feature type="transmembrane region" description="Helical" evidence="9">
    <location>
        <begin position="180"/>
        <end position="202"/>
    </location>
</feature>
<sequence length="492" mass="53591">MSQSSSESDVIAGSGGATGDGGPGPRVRKEDREPVGRLGRFAPVLVGGTVLVCVLGYVQKLPCRSAGFDFAETVTRACYTDVYPLYFNRGMSDGKIPYFDKIPEPVEYPVLTGWFMHVVNVLVRALVDPVGTARGMAFYDVTALILGVFAVVAVLATAHAAGRRSTRAGLMVALSPGLLLAAYINWDLLAVALGALAVAAWARRWHLTAGVLLGLAIAAKFYPVVLLWPFVLLCLRAGRHRELLRLLAGTAGAWLVLNVPVMLFARDGWSRFYGFSKDRGVDWGSVFFYLMDHGLPAARDVHDLNLMGQGAFAVLCVAIGVLAFAAPRRPRLPQLLFLVLAAFMLTNKVWSPQYVLWLLPLVALARPRLPAYLIWQAGEFVYFLAIWWYLLSVTQQVEGADLGTTLSALSRFEVPDDGISVNVYYIGLFARFLTVLLLVVLIVRDVLRPEHDAVRLDGDDDPAGGVLDRAPDRLTLRTVRGGLARPSLKPSG</sequence>